<feature type="region of interest" description="Disordered" evidence="1">
    <location>
        <begin position="1"/>
        <end position="23"/>
    </location>
</feature>
<evidence type="ECO:0000256" key="1">
    <source>
        <dbReference type="SAM" id="MobiDB-lite"/>
    </source>
</evidence>
<organism evidence="3 4">
    <name type="scientific">Mycobacterium branderi</name>
    <dbReference type="NCBI Taxonomy" id="43348"/>
    <lineage>
        <taxon>Bacteria</taxon>
        <taxon>Bacillati</taxon>
        <taxon>Actinomycetota</taxon>
        <taxon>Actinomycetes</taxon>
        <taxon>Mycobacteriales</taxon>
        <taxon>Mycobacteriaceae</taxon>
        <taxon>Mycobacterium</taxon>
    </lineage>
</organism>
<protein>
    <recommendedName>
        <fullName evidence="2">ER-bound oxygenase mpaB/mpaB'/Rubber oxygenase catalytic domain-containing protein</fullName>
    </recommendedName>
</protein>
<reference evidence="3 4" key="1">
    <citation type="journal article" date="2019" name="Emerg. Microbes Infect.">
        <title>Comprehensive subspecies identification of 175 nontuberculous mycobacteria species based on 7547 genomic profiles.</title>
        <authorList>
            <person name="Matsumoto Y."/>
            <person name="Kinjo T."/>
            <person name="Motooka D."/>
            <person name="Nabeya D."/>
            <person name="Jung N."/>
            <person name="Uechi K."/>
            <person name="Horii T."/>
            <person name="Iida T."/>
            <person name="Fujita J."/>
            <person name="Nakamura S."/>
        </authorList>
    </citation>
    <scope>NUCLEOTIDE SEQUENCE [LARGE SCALE GENOMIC DNA]</scope>
    <source>
        <strain evidence="3 4">JCM 12687</strain>
    </source>
</reference>
<dbReference type="Proteomes" id="UP000467379">
    <property type="component" value="Chromosome"/>
</dbReference>
<evidence type="ECO:0000313" key="3">
    <source>
        <dbReference type="EMBL" id="BBZ11004.1"/>
    </source>
</evidence>
<accession>A0ABM7KIL0</accession>
<name>A0ABM7KIL0_9MYCO</name>
<feature type="domain" description="ER-bound oxygenase mpaB/mpaB'/Rubber oxygenase catalytic" evidence="2">
    <location>
        <begin position="41"/>
        <end position="271"/>
    </location>
</feature>
<proteinExistence type="predicted"/>
<dbReference type="InterPro" id="IPR018713">
    <property type="entry name" value="MPAB/Lcp_cat_dom"/>
</dbReference>
<gene>
    <name evidence="3" type="ORF">MBRA_11990</name>
</gene>
<evidence type="ECO:0000259" key="2">
    <source>
        <dbReference type="Pfam" id="PF09995"/>
    </source>
</evidence>
<dbReference type="Pfam" id="PF09995">
    <property type="entry name" value="MPAB_Lcp_cat"/>
    <property type="match status" value="1"/>
</dbReference>
<evidence type="ECO:0000313" key="4">
    <source>
        <dbReference type="Proteomes" id="UP000467379"/>
    </source>
</evidence>
<dbReference type="PANTHER" id="PTHR36151">
    <property type="entry name" value="BLR2777 PROTEIN"/>
    <property type="match status" value="1"/>
</dbReference>
<dbReference type="EMBL" id="AP022606">
    <property type="protein sequence ID" value="BBZ11004.1"/>
    <property type="molecule type" value="Genomic_DNA"/>
</dbReference>
<sequence length="304" mass="34656">MAMTISEPIGQVERAVSDPPDQRLARRNRRRLRAAGMDDGLMGVALLAGPANVIMQLARPGVGYGVLESRVESGRVDLHPIKRARTTFTYLAVASAGSDEQKAAFRRAVNRAHAQVYSTDESPVAYNAFDPELQRWVGACLYKGGVDIYRIFVGEMDDDEAERHYREGMALGTTLQVPPEMWPADRAAFDRYWQESLDKVHIDDAVREYLYPIAVGRMPGVTLPGPVQRWLDSFGLLITAGFLPQRFRDEMRFEWDAAKQRRFDRLMAVLRFANNLMPRFVRKFPFNVLLWDLDRRIKRGLPLV</sequence>
<keyword evidence="4" id="KW-1185">Reference proteome</keyword>
<dbReference type="PANTHER" id="PTHR36151:SF3">
    <property type="entry name" value="ER-BOUND OXYGENASE MPAB_MPAB'_RUBBER OXYGENASE CATALYTIC DOMAIN-CONTAINING PROTEIN"/>
    <property type="match status" value="1"/>
</dbReference>